<comment type="caution">
    <text evidence="2">The sequence shown here is derived from an EMBL/GenBank/DDBJ whole genome shotgun (WGS) entry which is preliminary data.</text>
</comment>
<dbReference type="EMBL" id="LDJR01000057">
    <property type="protein sequence ID" value="OAK68230.1"/>
    <property type="molecule type" value="Genomic_DNA"/>
</dbReference>
<feature type="chain" id="PRO_5008081125" evidence="1">
    <location>
        <begin position="25"/>
        <end position="361"/>
    </location>
</feature>
<evidence type="ECO:0000313" key="2">
    <source>
        <dbReference type="EMBL" id="OAK68230.1"/>
    </source>
</evidence>
<dbReference type="PATRIC" id="fig|217031.6.peg.3655"/>
<protein>
    <submittedName>
        <fullName evidence="2">Uncharacterized protein</fullName>
    </submittedName>
</protein>
<organism evidence="2 3">
    <name type="scientific">Lederbergia galactosidilytica</name>
    <dbReference type="NCBI Taxonomy" id="217031"/>
    <lineage>
        <taxon>Bacteria</taxon>
        <taxon>Bacillati</taxon>
        <taxon>Bacillota</taxon>
        <taxon>Bacilli</taxon>
        <taxon>Bacillales</taxon>
        <taxon>Bacillaceae</taxon>
        <taxon>Lederbergia</taxon>
    </lineage>
</organism>
<dbReference type="RefSeq" id="WP_057985159.1">
    <property type="nucleotide sequence ID" value="NZ_LDJR01000057.1"/>
</dbReference>
<dbReference type="AlphaFoldDB" id="A0A177ZLM3"/>
<gene>
    <name evidence="2" type="ORF">ABB05_16900</name>
</gene>
<proteinExistence type="predicted"/>
<evidence type="ECO:0000313" key="3">
    <source>
        <dbReference type="Proteomes" id="UP000077881"/>
    </source>
</evidence>
<keyword evidence="1" id="KW-0732">Signal</keyword>
<keyword evidence="3" id="KW-1185">Reference proteome</keyword>
<reference evidence="2" key="1">
    <citation type="submission" date="2015-05" db="EMBL/GenBank/DDBJ databases">
        <title>Comparison of genome.</title>
        <authorList>
            <person name="Zheng Z."/>
            <person name="Sun M."/>
        </authorList>
    </citation>
    <scope>NUCLEOTIDE SEQUENCE [LARGE SCALE GENOMIC DNA]</scope>
    <source>
        <strain evidence="2">G25-74</strain>
    </source>
</reference>
<dbReference type="Proteomes" id="UP000077881">
    <property type="component" value="Unassembled WGS sequence"/>
</dbReference>
<sequence length="361" mass="41131">MKRLSYTVVLLLLLLLGSSSISMAKESFLTPNFKASDYGDTTVIYEGEDIITAKKGNYVAVDQLQLIRVGDSKKEEVTYDSIENTTFLTLQLKVRAKDEPLSFSIPNLTTVTGQTEFSLVKSYSDTGDENEFELQPQETKELQLTFVPRNNAIPLEDVKVVQLTTFMNDGVPKREEHNLPISEEGVDIMRDFQLGSYPDRIQRDAIFQKERLILMELEQKKEMNDIAAFTLHGVEVAQLLESEIHSTKDNVLTDIPPGKIALTFKVSIRFLGNQNLFFLSLPTMEMNGEVYRDVRSLGTYGNFTVLNKKDEMTTQYLVFIVDEREWKKAESFSYSFGPIYDSQFEAISKSPDTFQLHKEGK</sequence>
<feature type="signal peptide" evidence="1">
    <location>
        <begin position="1"/>
        <end position="24"/>
    </location>
</feature>
<name>A0A177ZLM3_9BACI</name>
<evidence type="ECO:0000256" key="1">
    <source>
        <dbReference type="SAM" id="SignalP"/>
    </source>
</evidence>
<accession>A0A177ZLM3</accession>